<reference evidence="3 4" key="1">
    <citation type="submission" date="2018-06" db="EMBL/GenBank/DDBJ databases">
        <title>Comparative genomics reveals the genomic features of Rhizophagus irregularis, R. cerebriforme, R. diaphanum and Gigaspora rosea, and their symbiotic lifestyle signature.</title>
        <authorList>
            <person name="Morin E."/>
            <person name="San Clemente H."/>
            <person name="Chen E.C.H."/>
            <person name="De La Providencia I."/>
            <person name="Hainaut M."/>
            <person name="Kuo A."/>
            <person name="Kohler A."/>
            <person name="Murat C."/>
            <person name="Tang N."/>
            <person name="Roy S."/>
            <person name="Loubradou J."/>
            <person name="Henrissat B."/>
            <person name="Grigoriev I.V."/>
            <person name="Corradi N."/>
            <person name="Roux C."/>
            <person name="Martin F.M."/>
        </authorList>
    </citation>
    <scope>NUCLEOTIDE SEQUENCE [LARGE SCALE GENOMIC DNA]</scope>
    <source>
        <strain evidence="3 4">DAOM 227022</strain>
    </source>
</reference>
<feature type="region of interest" description="Disordered" evidence="1">
    <location>
        <begin position="308"/>
        <end position="336"/>
    </location>
</feature>
<dbReference type="Proteomes" id="UP000265703">
    <property type="component" value="Unassembled WGS sequence"/>
</dbReference>
<name>A0A397TGD7_9GLOM</name>
<organism evidence="3 4">
    <name type="scientific">Glomus cerebriforme</name>
    <dbReference type="NCBI Taxonomy" id="658196"/>
    <lineage>
        <taxon>Eukaryota</taxon>
        <taxon>Fungi</taxon>
        <taxon>Fungi incertae sedis</taxon>
        <taxon>Mucoromycota</taxon>
        <taxon>Glomeromycotina</taxon>
        <taxon>Glomeromycetes</taxon>
        <taxon>Glomerales</taxon>
        <taxon>Glomeraceae</taxon>
        <taxon>Glomus</taxon>
    </lineage>
</organism>
<sequence length="372" mass="41123">MEIHSLNDGIPVIIVNRNLLLHKRGSHYNGYEHKDKTSHKNNKNGKNNCKKINRPTSPSPKQKNSPSRCYKKKNRSKKKKNSKDKKAKKKSKAKKKPPKAKKKPPPNNDKNGGKNGDNNNNNNNNNKEVNNPSKSIEPAGPTRPTGSPESPELTIFPTSPYKVTQTSAADMGKIATPTVMSNAALPSEEDGRQKLSIAGISVITIILVGIVVLVGLAVYRKRYNLRRGAVRLYDDPELNDALAEPRFSSMSGMRSLRIPSMPPKVQLTRLSSATILLPFRDNNPVPLNNKYSDNNGYLSPYTRVHDLSGPSGINNQKTDSMLSHPSSHESYTSLESSFPIPPQRIAGDSYNTTPTSATFGDIYNLKKNNVIY</sequence>
<proteinExistence type="predicted"/>
<dbReference type="EMBL" id="QKYT01000091">
    <property type="protein sequence ID" value="RIA94061.1"/>
    <property type="molecule type" value="Genomic_DNA"/>
</dbReference>
<accession>A0A397TGD7</accession>
<keyword evidence="2" id="KW-0472">Membrane</keyword>
<dbReference type="AlphaFoldDB" id="A0A397TGD7"/>
<feature type="compositionally biased region" description="Basic residues" evidence="1">
    <location>
        <begin position="36"/>
        <end position="53"/>
    </location>
</feature>
<feature type="transmembrane region" description="Helical" evidence="2">
    <location>
        <begin position="195"/>
        <end position="219"/>
    </location>
</feature>
<evidence type="ECO:0000256" key="1">
    <source>
        <dbReference type="SAM" id="MobiDB-lite"/>
    </source>
</evidence>
<feature type="compositionally biased region" description="Basic residues" evidence="1">
    <location>
        <begin position="69"/>
        <end position="104"/>
    </location>
</feature>
<evidence type="ECO:0000256" key="2">
    <source>
        <dbReference type="SAM" id="Phobius"/>
    </source>
</evidence>
<evidence type="ECO:0000313" key="4">
    <source>
        <dbReference type="Proteomes" id="UP000265703"/>
    </source>
</evidence>
<keyword evidence="4" id="KW-1185">Reference proteome</keyword>
<evidence type="ECO:0000313" key="3">
    <source>
        <dbReference type="EMBL" id="RIA94061.1"/>
    </source>
</evidence>
<feature type="compositionally biased region" description="Polar residues" evidence="1">
    <location>
        <begin position="311"/>
        <end position="325"/>
    </location>
</feature>
<keyword evidence="2" id="KW-0812">Transmembrane</keyword>
<feature type="compositionally biased region" description="Polar residues" evidence="1">
    <location>
        <begin position="54"/>
        <end position="67"/>
    </location>
</feature>
<feature type="region of interest" description="Disordered" evidence="1">
    <location>
        <begin position="30"/>
        <end position="159"/>
    </location>
</feature>
<dbReference type="OrthoDB" id="2442143at2759"/>
<keyword evidence="2" id="KW-1133">Transmembrane helix</keyword>
<feature type="compositionally biased region" description="Low complexity" evidence="1">
    <location>
        <begin position="116"/>
        <end position="135"/>
    </location>
</feature>
<gene>
    <name evidence="3" type="ORF">C1645_761023</name>
</gene>
<protein>
    <submittedName>
        <fullName evidence="3">Uncharacterized protein</fullName>
    </submittedName>
</protein>
<comment type="caution">
    <text evidence="3">The sequence shown here is derived from an EMBL/GenBank/DDBJ whole genome shotgun (WGS) entry which is preliminary data.</text>
</comment>